<accession>A0A1V6LYY6</accession>
<evidence type="ECO:0000256" key="7">
    <source>
        <dbReference type="SAM" id="Phobius"/>
    </source>
</evidence>
<dbReference type="EMBL" id="MJUW02000098">
    <property type="protein sequence ID" value="OQD45306.1"/>
    <property type="molecule type" value="Genomic_DNA"/>
</dbReference>
<gene>
    <name evidence="9" type="ORF">BIY37_09255</name>
</gene>
<organism evidence="9 10">
    <name type="scientific">Candidatus Brocadia sapporoensis</name>
    <dbReference type="NCBI Taxonomy" id="392547"/>
    <lineage>
        <taxon>Bacteria</taxon>
        <taxon>Pseudomonadati</taxon>
        <taxon>Planctomycetota</taxon>
        <taxon>Candidatus Brocadiia</taxon>
        <taxon>Candidatus Brocadiales</taxon>
        <taxon>Candidatus Brocadiaceae</taxon>
        <taxon>Candidatus Brocadia</taxon>
    </lineage>
</organism>
<dbReference type="GO" id="GO:0016042">
    <property type="term" value="P:lipid catabolic process"/>
    <property type="evidence" value="ECO:0007669"/>
    <property type="project" value="UniProtKB-KW"/>
</dbReference>
<keyword evidence="6" id="KW-0443">Lipid metabolism</keyword>
<reference evidence="9 10" key="1">
    <citation type="journal article" date="2016" name="Genome Announc.">
        <title>Draft Genome Sequence of the Anaerobic Ammonium-Oxidizing Bacterium 'Candidatus Brocadia sp. 40'.</title>
        <authorList>
            <person name="Ali M."/>
            <person name="Haroon M.F."/>
            <person name="Narita Y."/>
            <person name="Zhang L."/>
            <person name="Rangel Shaw D."/>
            <person name="Okabe S."/>
            <person name="Saikaly P.E."/>
        </authorList>
    </citation>
    <scope>NUCLEOTIDE SEQUENCE [LARGE SCALE GENOMIC DNA]</scope>
    <source>
        <strain evidence="9 10">40</strain>
    </source>
</reference>
<keyword evidence="4" id="KW-0378">Hydrolase</keyword>
<keyword evidence="7" id="KW-1133">Transmembrane helix</keyword>
<comment type="caution">
    <text evidence="9">The sequence shown here is derived from an EMBL/GenBank/DDBJ whole genome shotgun (WGS) entry which is preliminary data.</text>
</comment>
<evidence type="ECO:0000256" key="5">
    <source>
        <dbReference type="ARBA" id="ARBA00022963"/>
    </source>
</evidence>
<keyword evidence="7" id="KW-0472">Membrane</keyword>
<name>A0A1V6LYY6_9BACT</name>
<dbReference type="SUPFAM" id="SSF56024">
    <property type="entry name" value="Phospholipase D/nuclease"/>
    <property type="match status" value="1"/>
</dbReference>
<dbReference type="EC" id="3.1.4.4" evidence="3"/>
<keyword evidence="7" id="KW-0812">Transmembrane</keyword>
<dbReference type="AlphaFoldDB" id="A0A1V6LYY6"/>
<dbReference type="GO" id="GO:0016891">
    <property type="term" value="F:RNA endonuclease activity producing 5'-phosphomonoesters, hydrolytic mechanism"/>
    <property type="evidence" value="ECO:0007669"/>
    <property type="project" value="TreeGrafter"/>
</dbReference>
<dbReference type="InterPro" id="IPR025202">
    <property type="entry name" value="PLD-like_dom"/>
</dbReference>
<dbReference type="PANTHER" id="PTHR43856:SF1">
    <property type="entry name" value="MITOCHONDRIAL CARDIOLIPIN HYDROLASE"/>
    <property type="match status" value="1"/>
</dbReference>
<evidence type="ECO:0000259" key="8">
    <source>
        <dbReference type="Pfam" id="PF13091"/>
    </source>
</evidence>
<evidence type="ECO:0000313" key="10">
    <source>
        <dbReference type="Proteomes" id="UP000242219"/>
    </source>
</evidence>
<comment type="catalytic activity">
    <reaction evidence="1">
        <text>a 1,2-diacyl-sn-glycero-3-phosphocholine + H2O = a 1,2-diacyl-sn-glycero-3-phosphate + choline + H(+)</text>
        <dbReference type="Rhea" id="RHEA:14445"/>
        <dbReference type="ChEBI" id="CHEBI:15354"/>
        <dbReference type="ChEBI" id="CHEBI:15377"/>
        <dbReference type="ChEBI" id="CHEBI:15378"/>
        <dbReference type="ChEBI" id="CHEBI:57643"/>
        <dbReference type="ChEBI" id="CHEBI:58608"/>
        <dbReference type="EC" id="3.1.4.4"/>
    </reaction>
</comment>
<dbReference type="Pfam" id="PF13091">
    <property type="entry name" value="PLDc_2"/>
    <property type="match status" value="1"/>
</dbReference>
<evidence type="ECO:0000256" key="3">
    <source>
        <dbReference type="ARBA" id="ARBA00012027"/>
    </source>
</evidence>
<proteinExistence type="inferred from homology"/>
<dbReference type="Proteomes" id="UP000242219">
    <property type="component" value="Unassembled WGS sequence"/>
</dbReference>
<evidence type="ECO:0000256" key="6">
    <source>
        <dbReference type="ARBA" id="ARBA00023098"/>
    </source>
</evidence>
<evidence type="ECO:0000256" key="4">
    <source>
        <dbReference type="ARBA" id="ARBA00022801"/>
    </source>
</evidence>
<evidence type="ECO:0000313" key="9">
    <source>
        <dbReference type="EMBL" id="OQD45306.1"/>
    </source>
</evidence>
<feature type="transmembrane region" description="Helical" evidence="7">
    <location>
        <begin position="20"/>
        <end position="36"/>
    </location>
</feature>
<dbReference type="GO" id="GO:0004630">
    <property type="term" value="F:phospholipase D activity"/>
    <property type="evidence" value="ECO:0007669"/>
    <property type="project" value="UniProtKB-EC"/>
</dbReference>
<keyword evidence="5" id="KW-0442">Lipid degradation</keyword>
<feature type="domain" description="Phospholipase D-like" evidence="8">
    <location>
        <begin position="55"/>
        <end position="177"/>
    </location>
</feature>
<evidence type="ECO:0000256" key="1">
    <source>
        <dbReference type="ARBA" id="ARBA00000798"/>
    </source>
</evidence>
<keyword evidence="10" id="KW-1185">Reference proteome</keyword>
<dbReference type="PANTHER" id="PTHR43856">
    <property type="entry name" value="CARDIOLIPIN HYDROLASE"/>
    <property type="match status" value="1"/>
</dbReference>
<protein>
    <recommendedName>
        <fullName evidence="3">phospholipase D</fullName>
        <ecNumber evidence="3">3.1.4.4</ecNumber>
    </recommendedName>
</protein>
<sequence>MYFVPRNLAKRGIMNVKKMYWTVFVVMLWISFFYMQEKVYSSDAYFASREIKKQILNAIEGCRDSIDIAVSDITSYDFLHALVKAHERGVKIRLVISTKHLFEKGSLPGTDKDEKFAIKTVFQKGRMHHNFAIFDSQLLTLGSYPWRKNMGNYNRYDMIFTEETKLVVKYQREFDQLFQEGRTTSRKENLVIEEKSQGKSVCLSKSEIAPKESDAGNQIVASNYGIIIKETSRGFIDMSFEDFDKIFGIASELSDEQKESLWSQCMGKRVKWNGRVAYIGWGFITSWMMSIKYGDTSVEVKLNSAHKDHFSLVKFGNTVTYTGKLDSRVTKVFPYKLEDGDVLEVENTLPPPVDRSKLVEDPYVMPVSQGPKKVFLIESFEDLDNIFGNGSGMTETQKEIAWERYKGKYVSWMGKIMYKNMVATGLCMGMMQKEKRDVEVKFGLAKKDKALKFQDGETILYSGKLVGRCGDKTPFILEDGDIISIKESGLGSGGL</sequence>
<dbReference type="Gene3D" id="3.30.870.10">
    <property type="entry name" value="Endonuclease Chain A"/>
    <property type="match status" value="1"/>
</dbReference>
<comment type="similarity">
    <text evidence="2">Belongs to the phospholipase D family.</text>
</comment>
<dbReference type="InterPro" id="IPR051406">
    <property type="entry name" value="PLD_domain"/>
</dbReference>
<evidence type="ECO:0000256" key="2">
    <source>
        <dbReference type="ARBA" id="ARBA00008664"/>
    </source>
</evidence>